<proteinExistence type="predicted"/>
<dbReference type="Pfam" id="PF00462">
    <property type="entry name" value="Glutaredoxin"/>
    <property type="match status" value="1"/>
</dbReference>
<evidence type="ECO:0000259" key="1">
    <source>
        <dbReference type="Pfam" id="PF00462"/>
    </source>
</evidence>
<dbReference type="Pfam" id="PF23733">
    <property type="entry name" value="GRXCR1-2_C"/>
    <property type="match status" value="1"/>
</dbReference>
<dbReference type="CDD" id="cd03031">
    <property type="entry name" value="GRX_GRX_like"/>
    <property type="match status" value="1"/>
</dbReference>
<dbReference type="Gene3D" id="3.40.30.10">
    <property type="entry name" value="Glutaredoxin"/>
    <property type="match status" value="1"/>
</dbReference>
<organism evidence="2">
    <name type="scientific">Eucalyptus grandis</name>
    <name type="common">Flooded gum</name>
    <dbReference type="NCBI Taxonomy" id="71139"/>
    <lineage>
        <taxon>Eukaryota</taxon>
        <taxon>Viridiplantae</taxon>
        <taxon>Streptophyta</taxon>
        <taxon>Embryophyta</taxon>
        <taxon>Tracheophyta</taxon>
        <taxon>Spermatophyta</taxon>
        <taxon>Magnoliopsida</taxon>
        <taxon>eudicotyledons</taxon>
        <taxon>Gunneridae</taxon>
        <taxon>Pentapetalae</taxon>
        <taxon>rosids</taxon>
        <taxon>malvids</taxon>
        <taxon>Myrtales</taxon>
        <taxon>Myrtaceae</taxon>
        <taxon>Myrtoideae</taxon>
        <taxon>Eucalypteae</taxon>
        <taxon>Eucalyptus</taxon>
    </lineage>
</organism>
<dbReference type="SUPFAM" id="SSF52833">
    <property type="entry name" value="Thioredoxin-like"/>
    <property type="match status" value="1"/>
</dbReference>
<dbReference type="Gramene" id="KCW56185">
    <property type="protein sequence ID" value="KCW56185"/>
    <property type="gene ID" value="EUGRSUZ_I01935"/>
</dbReference>
<name>A0A059ARX9_EUCGR</name>
<reference evidence="2" key="1">
    <citation type="submission" date="2013-07" db="EMBL/GenBank/DDBJ databases">
        <title>The genome of Eucalyptus grandis.</title>
        <authorList>
            <person name="Schmutz J."/>
            <person name="Hayes R."/>
            <person name="Myburg A."/>
            <person name="Tuskan G."/>
            <person name="Grattapaglia D."/>
            <person name="Rokhsar D.S."/>
        </authorList>
    </citation>
    <scope>NUCLEOTIDE SEQUENCE</scope>
    <source>
        <tissue evidence="2">Leaf extractions</tissue>
    </source>
</reference>
<gene>
    <name evidence="2" type="ORF">EUGRSUZ_I01935</name>
</gene>
<sequence length="434" mass="48150">MGCANSKSKRCHHCGVPYSSPVPLTRSYSTRIHHPPRNKRDGCHVVALTSSTLGSLDLDISHVDVQEFNEKFFAKGGDFRPRGEYGNTGKVGDEFPAALVEEAKTWSDMIEEKIPKVLLKTPVRTPPGDPETINTWELMEGLEDVSPFQSPIYFKSFSFNGPIHQSVRPGHPATSRFEDACSEGANRCSQSSASEVVSDEEAISNFKKSLEKLSLTHPFHIHPSNDQNGSLIACSGKPLDVTEADRENFVLADDGKSFLRRKEMAIIYFTSLRGVRKTYEDSCDVRMILKAVGVRVDERDVSLHSGFKEELKELLGGWFGGAGLPRVFVGSKCIGGAEEIRRLHEEGRLEKVLENCEKVHDRRLIGGGGDGICEACGDIRFVPCKTCFGSCKVLCDRDEDDYSTEEEGEGDYFGFRQCPDCNENGLIRCPICCY</sequence>
<dbReference type="EMBL" id="KK198761">
    <property type="protein sequence ID" value="KCW56185.1"/>
    <property type="molecule type" value="Genomic_DNA"/>
</dbReference>
<dbReference type="FunCoup" id="A0A059ARX9">
    <property type="interactions" value="35"/>
</dbReference>
<protein>
    <recommendedName>
        <fullName evidence="1">Glutaredoxin domain-containing protein</fullName>
    </recommendedName>
</protein>
<accession>A0A059ARX9</accession>
<dbReference type="AlphaFoldDB" id="A0A059ARX9"/>
<dbReference type="InParanoid" id="A0A059ARX9"/>
<dbReference type="FunFam" id="3.40.30.10:FF:000273">
    <property type="entry name" value="Glutaredoxin family protein"/>
    <property type="match status" value="1"/>
</dbReference>
<dbReference type="PANTHER" id="PTHR45669">
    <property type="entry name" value="GLUTAREDOXIN DOMAIN-CONTAINING CYSTEINE-RICH PROTEIN CG12206-RELATED"/>
    <property type="match status" value="1"/>
</dbReference>
<dbReference type="STRING" id="71139.A0A059ARX9"/>
<dbReference type="InterPro" id="IPR002109">
    <property type="entry name" value="Glutaredoxin"/>
</dbReference>
<dbReference type="eggNOG" id="KOG2824">
    <property type="taxonomic scope" value="Eukaryota"/>
</dbReference>
<dbReference type="PROSITE" id="PS51354">
    <property type="entry name" value="GLUTAREDOXIN_2"/>
    <property type="match status" value="1"/>
</dbReference>
<evidence type="ECO:0000313" key="2">
    <source>
        <dbReference type="EMBL" id="KCW56185.1"/>
    </source>
</evidence>
<feature type="domain" description="Glutaredoxin" evidence="1">
    <location>
        <begin position="266"/>
        <end position="334"/>
    </location>
</feature>
<dbReference type="OMA" id="GCKRPKE"/>
<dbReference type="PANTHER" id="PTHR45669:SF30">
    <property type="entry name" value="OS04G0641300 PROTEIN"/>
    <property type="match status" value="1"/>
</dbReference>
<dbReference type="InterPro" id="IPR036249">
    <property type="entry name" value="Thioredoxin-like_sf"/>
</dbReference>